<dbReference type="EMBL" id="BGPR01026578">
    <property type="protein sequence ID" value="GBN96416.1"/>
    <property type="molecule type" value="Genomic_DNA"/>
</dbReference>
<sequence>MLYHARWPTRANRILRLYVSVESPSENLVILASNVVKVYAPACFPIKIRPYCKDRGRHLLKLIRYLPTELKAKIDLVIQRNIYFAHPENLLIAMLTDSEPHIREPVVSPSDF</sequence>
<dbReference type="PANTHER" id="PTHR46409">
    <property type="entry name" value="HTH PSQ-TYPE DOMAIN-CONTAINING PROTEIN"/>
    <property type="match status" value="1"/>
</dbReference>
<dbReference type="PANTHER" id="PTHR46409:SF1">
    <property type="entry name" value="HTH PSQ-TYPE DOMAIN-CONTAINING PROTEIN"/>
    <property type="match status" value="1"/>
</dbReference>
<proteinExistence type="predicted"/>
<dbReference type="OrthoDB" id="8023395at2759"/>
<gene>
    <name evidence="1" type="ORF">AVEN_10920_1</name>
</gene>
<comment type="caution">
    <text evidence="1">The sequence shown here is derived from an EMBL/GenBank/DDBJ whole genome shotgun (WGS) entry which is preliminary data.</text>
</comment>
<accession>A0A4Y2TAA9</accession>
<evidence type="ECO:0000313" key="1">
    <source>
        <dbReference type="EMBL" id="GBN96416.1"/>
    </source>
</evidence>
<protein>
    <submittedName>
        <fullName evidence="1">Uncharacterized protein</fullName>
    </submittedName>
</protein>
<dbReference type="AlphaFoldDB" id="A0A4Y2TAA9"/>
<organism evidence="1 2">
    <name type="scientific">Araneus ventricosus</name>
    <name type="common">Orbweaver spider</name>
    <name type="synonym">Epeira ventricosa</name>
    <dbReference type="NCBI Taxonomy" id="182803"/>
    <lineage>
        <taxon>Eukaryota</taxon>
        <taxon>Metazoa</taxon>
        <taxon>Ecdysozoa</taxon>
        <taxon>Arthropoda</taxon>
        <taxon>Chelicerata</taxon>
        <taxon>Arachnida</taxon>
        <taxon>Araneae</taxon>
        <taxon>Araneomorphae</taxon>
        <taxon>Entelegynae</taxon>
        <taxon>Araneoidea</taxon>
        <taxon>Araneidae</taxon>
        <taxon>Araneus</taxon>
    </lineage>
</organism>
<dbReference type="Proteomes" id="UP000499080">
    <property type="component" value="Unassembled WGS sequence"/>
</dbReference>
<keyword evidence="2" id="KW-1185">Reference proteome</keyword>
<name>A0A4Y2TAA9_ARAVE</name>
<evidence type="ECO:0000313" key="2">
    <source>
        <dbReference type="Proteomes" id="UP000499080"/>
    </source>
</evidence>
<reference evidence="1 2" key="1">
    <citation type="journal article" date="2019" name="Sci. Rep.">
        <title>Orb-weaving spider Araneus ventricosus genome elucidates the spidroin gene catalogue.</title>
        <authorList>
            <person name="Kono N."/>
            <person name="Nakamura H."/>
            <person name="Ohtoshi R."/>
            <person name="Moran D.A.P."/>
            <person name="Shinohara A."/>
            <person name="Yoshida Y."/>
            <person name="Fujiwara M."/>
            <person name="Mori M."/>
            <person name="Tomita M."/>
            <person name="Arakawa K."/>
        </authorList>
    </citation>
    <scope>NUCLEOTIDE SEQUENCE [LARGE SCALE GENOMIC DNA]</scope>
</reference>